<feature type="region of interest" description="Disordered" evidence="8">
    <location>
        <begin position="128"/>
        <end position="156"/>
    </location>
</feature>
<dbReference type="SUPFAM" id="SSF46785">
    <property type="entry name" value="Winged helix' DNA-binding domain"/>
    <property type="match status" value="1"/>
</dbReference>
<evidence type="ECO:0000256" key="6">
    <source>
        <dbReference type="ARBA" id="ARBA00023242"/>
    </source>
</evidence>
<name>A0A507C6A0_9FUNG</name>
<organism evidence="10 11">
    <name type="scientific">Synchytrium microbalum</name>
    <dbReference type="NCBI Taxonomy" id="1806994"/>
    <lineage>
        <taxon>Eukaryota</taxon>
        <taxon>Fungi</taxon>
        <taxon>Fungi incertae sedis</taxon>
        <taxon>Chytridiomycota</taxon>
        <taxon>Chytridiomycota incertae sedis</taxon>
        <taxon>Chytridiomycetes</taxon>
        <taxon>Synchytriales</taxon>
        <taxon>Synchytriaceae</taxon>
        <taxon>Synchytrium</taxon>
    </lineage>
</organism>
<dbReference type="OrthoDB" id="60033at2759"/>
<dbReference type="STRING" id="1806994.A0A507C6A0"/>
<dbReference type="RefSeq" id="XP_031024100.1">
    <property type="nucleotide sequence ID" value="XM_031169911.1"/>
</dbReference>
<feature type="compositionally biased region" description="Polar residues" evidence="8">
    <location>
        <begin position="421"/>
        <end position="442"/>
    </location>
</feature>
<evidence type="ECO:0000256" key="5">
    <source>
        <dbReference type="ARBA" id="ARBA00023163"/>
    </source>
</evidence>
<feature type="region of interest" description="Disordered" evidence="8">
    <location>
        <begin position="357"/>
        <end position="379"/>
    </location>
</feature>
<feature type="domain" description="HSF-type DNA-binding" evidence="9">
    <location>
        <begin position="201"/>
        <end position="225"/>
    </location>
</feature>
<dbReference type="FunFam" id="1.10.10.10:FF:000027">
    <property type="entry name" value="Heat shock transcription factor 1"/>
    <property type="match status" value="1"/>
</dbReference>
<feature type="region of interest" description="Disordered" evidence="8">
    <location>
        <begin position="68"/>
        <end position="87"/>
    </location>
</feature>
<evidence type="ECO:0000256" key="4">
    <source>
        <dbReference type="ARBA" id="ARBA00023125"/>
    </source>
</evidence>
<evidence type="ECO:0000256" key="2">
    <source>
        <dbReference type="ARBA" id="ARBA00006403"/>
    </source>
</evidence>
<dbReference type="EMBL" id="QEAO01000024">
    <property type="protein sequence ID" value="TPX33005.1"/>
    <property type="molecule type" value="Genomic_DNA"/>
</dbReference>
<dbReference type="PANTHER" id="PTHR10015">
    <property type="entry name" value="HEAT SHOCK TRANSCRIPTION FACTOR"/>
    <property type="match status" value="1"/>
</dbReference>
<comment type="subcellular location">
    <subcellularLocation>
        <location evidence="1">Nucleus</location>
    </subcellularLocation>
</comment>
<dbReference type="InterPro" id="IPR036388">
    <property type="entry name" value="WH-like_DNA-bd_sf"/>
</dbReference>
<dbReference type="GeneID" id="42005208"/>
<feature type="compositionally biased region" description="Low complexity" evidence="8">
    <location>
        <begin position="367"/>
        <end position="379"/>
    </location>
</feature>
<evidence type="ECO:0000256" key="8">
    <source>
        <dbReference type="SAM" id="MobiDB-lite"/>
    </source>
</evidence>
<keyword evidence="5" id="KW-0804">Transcription</keyword>
<dbReference type="SMART" id="SM00415">
    <property type="entry name" value="HSF"/>
    <property type="match status" value="1"/>
</dbReference>
<keyword evidence="6" id="KW-0539">Nucleus</keyword>
<dbReference type="Pfam" id="PF00447">
    <property type="entry name" value="HSF_DNA-bind"/>
    <property type="match status" value="1"/>
</dbReference>
<feature type="compositionally biased region" description="Low complexity" evidence="8">
    <location>
        <begin position="136"/>
        <end position="153"/>
    </location>
</feature>
<evidence type="ECO:0000313" key="11">
    <source>
        <dbReference type="Proteomes" id="UP000319731"/>
    </source>
</evidence>
<comment type="caution">
    <text evidence="10">The sequence shown here is derived from an EMBL/GenBank/DDBJ whole genome shotgun (WGS) entry which is preliminary data.</text>
</comment>
<dbReference type="PROSITE" id="PS00434">
    <property type="entry name" value="HSF_DOMAIN"/>
    <property type="match status" value="1"/>
</dbReference>
<dbReference type="PRINTS" id="PR00056">
    <property type="entry name" value="HSFDOMAIN"/>
</dbReference>
<dbReference type="InterPro" id="IPR000232">
    <property type="entry name" value="HSF_DNA-bd"/>
</dbReference>
<dbReference type="PANTHER" id="PTHR10015:SF427">
    <property type="entry name" value="HEAT SHOCK FACTOR PROTEIN"/>
    <property type="match status" value="1"/>
</dbReference>
<feature type="region of interest" description="Disordered" evidence="8">
    <location>
        <begin position="394"/>
        <end position="458"/>
    </location>
</feature>
<dbReference type="GO" id="GO:0003700">
    <property type="term" value="F:DNA-binding transcription factor activity"/>
    <property type="evidence" value="ECO:0007669"/>
    <property type="project" value="InterPro"/>
</dbReference>
<gene>
    <name evidence="10" type="ORF">SmJEL517_g03983</name>
</gene>
<dbReference type="InterPro" id="IPR036390">
    <property type="entry name" value="WH_DNA-bd_sf"/>
</dbReference>
<dbReference type="Proteomes" id="UP000319731">
    <property type="component" value="Unassembled WGS sequence"/>
</dbReference>
<reference evidence="10 11" key="1">
    <citation type="journal article" date="2019" name="Sci. Rep.">
        <title>Comparative genomics of chytrid fungi reveal insights into the obligate biotrophic and pathogenic lifestyle of Synchytrium endobioticum.</title>
        <authorList>
            <person name="van de Vossenberg B.T.L.H."/>
            <person name="Warris S."/>
            <person name="Nguyen H.D.T."/>
            <person name="van Gent-Pelzer M.P.E."/>
            <person name="Joly D.L."/>
            <person name="van de Geest H.C."/>
            <person name="Bonants P.J.M."/>
            <person name="Smith D.S."/>
            <person name="Levesque C.A."/>
            <person name="van der Lee T.A.J."/>
        </authorList>
    </citation>
    <scope>NUCLEOTIDE SEQUENCE [LARGE SCALE GENOMIC DNA]</scope>
    <source>
        <strain evidence="10 11">JEL517</strain>
    </source>
</reference>
<comment type="similarity">
    <text evidence="2 7">Belongs to the HSF family.</text>
</comment>
<keyword evidence="3" id="KW-0805">Transcription regulation</keyword>
<keyword evidence="11" id="KW-1185">Reference proteome</keyword>
<evidence type="ECO:0000313" key="10">
    <source>
        <dbReference type="EMBL" id="TPX33005.1"/>
    </source>
</evidence>
<evidence type="ECO:0000259" key="9">
    <source>
        <dbReference type="PROSITE" id="PS00434"/>
    </source>
</evidence>
<protein>
    <recommendedName>
        <fullName evidence="9">HSF-type DNA-binding domain-containing protein</fullName>
    </recommendedName>
</protein>
<proteinExistence type="inferred from homology"/>
<evidence type="ECO:0000256" key="7">
    <source>
        <dbReference type="RuleBase" id="RU004020"/>
    </source>
</evidence>
<dbReference type="GO" id="GO:0005634">
    <property type="term" value="C:nucleus"/>
    <property type="evidence" value="ECO:0007669"/>
    <property type="project" value="UniProtKB-SubCell"/>
</dbReference>
<evidence type="ECO:0000256" key="3">
    <source>
        <dbReference type="ARBA" id="ARBA00023015"/>
    </source>
</evidence>
<accession>A0A507C6A0</accession>
<dbReference type="Gene3D" id="1.10.10.10">
    <property type="entry name" value="Winged helix-like DNA-binding domain superfamily/Winged helix DNA-binding domain"/>
    <property type="match status" value="1"/>
</dbReference>
<evidence type="ECO:0000256" key="1">
    <source>
        <dbReference type="ARBA" id="ARBA00004123"/>
    </source>
</evidence>
<dbReference type="AlphaFoldDB" id="A0A507C6A0"/>
<sequence length="458" mass="50770">MQAIPRTESFQINSGSTAGSMTISAMDEVVHSLASQHSQKHSEALLLSPVAIAPNNSSINISWLRDSSSLSPNHQHQPLLGSSTSTSMPWIPPPAEPTTPTANSIMQLDYDPSFLGLGPPVSSGCSTVVGSPLELSPQPSRGSSPNPSSSGRSIIGKDAPNFVHKLRGMISDRMYQHLISWNFAGTSFVVTNVNEFSKEVLPKHFKHNNFSSFVRQLNMYGFHKVNKLPRGSKNSDTIQFEFSHSKFLRERPDLTDLIKRKSLDSDVLRRENGDITASVQVMHMQQTDMMREFNSMKHLVQDVLRELQECRKRQAVHQSVIQRLVGYIHSNGRPIPPELDMELYERELSSKRIETPNIYIHPPPESQPQQSRHQQQSYSSLMQAFDSQINYTRTPQVSATSSLQPPSTPSPYFSPSPQSSRLSPCNTPTSQTSGGVSDSDVNTDGVGWPSLNGEYSGQ</sequence>
<keyword evidence="4" id="KW-0238">DNA-binding</keyword>
<dbReference type="GO" id="GO:0043565">
    <property type="term" value="F:sequence-specific DNA binding"/>
    <property type="evidence" value="ECO:0007669"/>
    <property type="project" value="InterPro"/>
</dbReference>